<comment type="caution">
    <text evidence="1">The sequence shown here is derived from an EMBL/GenBank/DDBJ whole genome shotgun (WGS) entry which is preliminary data.</text>
</comment>
<keyword evidence="2" id="KW-1185">Reference proteome</keyword>
<accession>F0F436</accession>
<name>F0F436_9BACT</name>
<reference evidence="1 2" key="1">
    <citation type="submission" date="2011-01" db="EMBL/GenBank/DDBJ databases">
        <authorList>
            <person name="Muzny D."/>
            <person name="Qin X."/>
            <person name="Deng J."/>
            <person name="Jiang H."/>
            <person name="Liu Y."/>
            <person name="Qu J."/>
            <person name="Song X.-Z."/>
            <person name="Zhang L."/>
            <person name="Thornton R."/>
            <person name="Coyle M."/>
            <person name="Francisco L."/>
            <person name="Jackson L."/>
            <person name="Javaid M."/>
            <person name="Korchina V."/>
            <person name="Kovar C."/>
            <person name="Mata R."/>
            <person name="Mathew T."/>
            <person name="Ngo R."/>
            <person name="Nguyen L."/>
            <person name="Nguyen N."/>
            <person name="Okwuonu G."/>
            <person name="Ongeri F."/>
            <person name="Pham C."/>
            <person name="Simmons D."/>
            <person name="Wilczek-Boney K."/>
            <person name="Hale W."/>
            <person name="Jakkamsetti A."/>
            <person name="Pham P."/>
            <person name="Ruth R."/>
            <person name="San Lucas F."/>
            <person name="Warren J."/>
            <person name="Zhang J."/>
            <person name="Zhao Z."/>
            <person name="Zhou C."/>
            <person name="Zhu D."/>
            <person name="Lee S."/>
            <person name="Bess C."/>
            <person name="Blankenburg K."/>
            <person name="Forbes L."/>
            <person name="Fu Q."/>
            <person name="Gubbala S."/>
            <person name="Hirani K."/>
            <person name="Jayaseelan J.C."/>
            <person name="Lara F."/>
            <person name="Munidasa M."/>
            <person name="Palculict T."/>
            <person name="Patil S."/>
            <person name="Pu L.-L."/>
            <person name="Saada N."/>
            <person name="Tang L."/>
            <person name="Weissenberger G."/>
            <person name="Zhu Y."/>
            <person name="Hemphill L."/>
            <person name="Shang Y."/>
            <person name="Youmans B."/>
            <person name="Ayvaz T."/>
            <person name="Ross M."/>
            <person name="Santibanez J."/>
            <person name="Aqrawi P."/>
            <person name="Gross S."/>
            <person name="Joshi V."/>
            <person name="Fowler G."/>
            <person name="Nazareth L."/>
            <person name="Reid J."/>
            <person name="Worley K."/>
            <person name="Petrosino J."/>
            <person name="Highlander S."/>
            <person name="Gibbs R."/>
        </authorList>
    </citation>
    <scope>NUCLEOTIDE SEQUENCE [LARGE SCALE GENOMIC DNA]</scope>
    <source>
        <strain evidence="1 2">DSM 16608</strain>
    </source>
</reference>
<protein>
    <submittedName>
        <fullName evidence="1">Uncharacterized protein</fullName>
    </submittedName>
</protein>
<dbReference type="HOGENOM" id="CLU_2438332_0_0_10"/>
<proteinExistence type="predicted"/>
<dbReference type="EMBL" id="AEWX01000004">
    <property type="protein sequence ID" value="EGC20994.1"/>
    <property type="molecule type" value="Genomic_DNA"/>
</dbReference>
<dbReference type="AlphaFoldDB" id="F0F436"/>
<organism evidence="1 2">
    <name type="scientific">Prevotella multiformis DSM 16608</name>
    <dbReference type="NCBI Taxonomy" id="888743"/>
    <lineage>
        <taxon>Bacteria</taxon>
        <taxon>Pseudomonadati</taxon>
        <taxon>Bacteroidota</taxon>
        <taxon>Bacteroidia</taxon>
        <taxon>Bacteroidales</taxon>
        <taxon>Prevotellaceae</taxon>
        <taxon>Prevotella</taxon>
    </lineage>
</organism>
<evidence type="ECO:0000313" key="1">
    <source>
        <dbReference type="EMBL" id="EGC20994.1"/>
    </source>
</evidence>
<dbReference type="Proteomes" id="UP000005697">
    <property type="component" value="Unassembled WGS sequence"/>
</dbReference>
<gene>
    <name evidence="1" type="ORF">HMPREF9141_0352</name>
</gene>
<evidence type="ECO:0000313" key="2">
    <source>
        <dbReference type="Proteomes" id="UP000005697"/>
    </source>
</evidence>
<dbReference type="STRING" id="888743.HMPREF9141_0352"/>
<sequence length="90" mass="10047">MQLTADFQPAFTARNAFLHGGRTVLPLNAQIGNRTKACALAGYDCPKADGLAKKDKLPNKMQKRQIDTMPVHQHVLPASTDDLFTYHRRL</sequence>